<evidence type="ECO:0000313" key="1">
    <source>
        <dbReference type="EMBL" id="KAI4340155.1"/>
    </source>
</evidence>
<dbReference type="Proteomes" id="UP001057402">
    <property type="component" value="Chromosome 7"/>
</dbReference>
<dbReference type="EMBL" id="CM042886">
    <property type="protein sequence ID" value="KAI4340155.1"/>
    <property type="molecule type" value="Genomic_DNA"/>
</dbReference>
<comment type="caution">
    <text evidence="1">The sequence shown here is derived from an EMBL/GenBank/DDBJ whole genome shotgun (WGS) entry which is preliminary data.</text>
</comment>
<reference evidence="2" key="1">
    <citation type="journal article" date="2023" name="Front. Plant Sci.">
        <title>Chromosomal-level genome assembly of Melastoma candidum provides insights into trichome evolution.</title>
        <authorList>
            <person name="Zhong Y."/>
            <person name="Wu W."/>
            <person name="Sun C."/>
            <person name="Zou P."/>
            <person name="Liu Y."/>
            <person name="Dai S."/>
            <person name="Zhou R."/>
        </authorList>
    </citation>
    <scope>NUCLEOTIDE SEQUENCE [LARGE SCALE GENOMIC DNA]</scope>
</reference>
<gene>
    <name evidence="1" type="ORF">MLD38_025020</name>
</gene>
<sequence>MYGQGNHALYQASQGIQPPRPPPNQHHVPNAFPPPTHPQTPAAAQPVMQQGGFVARPAVPNQGAPFYAPRGGLPSTFRPPYVPICQPVPIYGNMPVPSMYPNSQQNTGFASHGEIQNAHRGLSPMPPPLPAIPVFSSQQQPLPPPGALTPPLPPTSPLPPPPPRLQGPQIRLPTAARSSVLPPPLLPPLPTSSPPSLPPLPPSSLSLLQVPMPHVSAARLHPEHGGDLKSEITPAHEAGHPESLRKVSDAQESRSQESNSKYDLQGNSEYKLFPAPPQPKQKEVIKRIEVLCQFIARNGSNFEDMARKREKGNSEFEFLFGGEPGSDAALAHDYFQWMKKKYLSAANSSNEGKFSTPRPLNISFIANSKQPPLPLSSTNLNVDSDMEMEDDITPVDKDQGLKVMVDDLSEASDLVPDRNGGRWKSPSWPDVDEHPSEEELSTETLPRNESQSLGDLEKAACITLDEKSESYINRDGPLRTVQGYASNDSSEAGLTALSPSPSSDKSESEKDLQSRVLGENVDGASSLSIDKGLQKVSAGSPEARSKVERITLTSSAGHLTNEHSNRILSNDAIKREVTSHAWVRKTKVGVETENKIFGPNSKDKGDDKSSAMKVDEFGRLVREGVSDSESDDMSYQERPRRRGRSGSRSQSHSRSNSWSASPTDRRRRLMPESRRDRRSRSRSWSPRIRRNRSRSPFLRRGNVRQDKFRIKECFNFRRGKCRWGAACRYSHHDVALGRLRHQRRRPHSPEMSLSQDYRAEGKAKDMPSGPLPKNEVENHSIQASPEVTGSSRNEKEMEPHITPTRAYYSKIEGVVSRETLDKPEEKVIQRQDRESDREPAIDGSNDQPTTVHDDSHHHTADNAHNLDKNFSGGSSPSVQSLSDPENTDLMPQLTDINHHSDPVPVNSPPVVHSVGTAGLPQPHSSNMAQSYSSYRPQAPLTGGALPYVLPGNQNLFPAPQGSSAGMILPHQLLPSPQFNAVTPPGPVPPSMYLGPNAANSSNFSSQPSMQQHPSHGHAYSHMGGFPPGPTRAPAQPYCGEFPSVVPQMQHYLQHQAPIPDSEYGRNFINPDAPLPSSSAQVPGLSEQTYGKFTNFVHHNPYASTFERPLMSAFNSSSLGQVYPNANRYNNALPSIGGSADGEGGHMSRQLALLPHFSAANHKSFAQSAVDQYDPLFDSVNPSLNSVHKAGGAPRNESAGDTDARMSGSNDPFEAEESNRRKGFAPSTSIDDGFGETAEAEVGAVDNASLSSPMDPAMRNEGDFEIDQVTSPGKSRKRRESRSVKLFKISIANFVKEVLRPSWRQGNMSKEAFKTIVKKTVDKVAGATKGHRIPKSQAKINQYIDSSQRKLTKLVMGYVDKYVKV</sequence>
<keyword evidence="2" id="KW-1185">Reference proteome</keyword>
<evidence type="ECO:0000313" key="2">
    <source>
        <dbReference type="Proteomes" id="UP001057402"/>
    </source>
</evidence>
<proteinExistence type="predicted"/>
<protein>
    <submittedName>
        <fullName evidence="1">Uncharacterized protein</fullName>
    </submittedName>
</protein>
<accession>A0ACB9NV15</accession>
<name>A0ACB9NV15_9MYRT</name>
<organism evidence="1 2">
    <name type="scientific">Melastoma candidum</name>
    <dbReference type="NCBI Taxonomy" id="119954"/>
    <lineage>
        <taxon>Eukaryota</taxon>
        <taxon>Viridiplantae</taxon>
        <taxon>Streptophyta</taxon>
        <taxon>Embryophyta</taxon>
        <taxon>Tracheophyta</taxon>
        <taxon>Spermatophyta</taxon>
        <taxon>Magnoliopsida</taxon>
        <taxon>eudicotyledons</taxon>
        <taxon>Gunneridae</taxon>
        <taxon>Pentapetalae</taxon>
        <taxon>rosids</taxon>
        <taxon>malvids</taxon>
        <taxon>Myrtales</taxon>
        <taxon>Melastomataceae</taxon>
        <taxon>Melastomatoideae</taxon>
        <taxon>Melastomateae</taxon>
        <taxon>Melastoma</taxon>
    </lineage>
</organism>